<comment type="similarity">
    <text evidence="5 23">In the N-terminal section; belongs to the glycosyltransferase 51 family.</text>
</comment>
<dbReference type="HOGENOM" id="CLU_006354_2_7_6"/>
<dbReference type="InterPro" id="IPR028166">
    <property type="entry name" value="UB2H"/>
</dbReference>
<keyword evidence="31" id="KW-1185">Reference proteome</keyword>
<proteinExistence type="inferred from homology"/>
<keyword evidence="16" id="KW-0046">Antibiotic resistance</keyword>
<dbReference type="GO" id="GO:0008955">
    <property type="term" value="F:peptidoglycan glycosyltransferase activity"/>
    <property type="evidence" value="ECO:0007669"/>
    <property type="project" value="UniProtKB-UniRule"/>
</dbReference>
<keyword evidence="26" id="KW-1133">Transmembrane helix</keyword>
<evidence type="ECO:0000256" key="16">
    <source>
        <dbReference type="ARBA" id="ARBA00023251"/>
    </source>
</evidence>
<keyword evidence="10 23" id="KW-0328">Glycosyltransferase</keyword>
<dbReference type="RefSeq" id="WP_005371659.1">
    <property type="nucleotide sequence ID" value="NZ_CM001475.1"/>
</dbReference>
<keyword evidence="15 26" id="KW-0472">Membrane</keyword>
<evidence type="ECO:0000256" key="22">
    <source>
        <dbReference type="NCBIfam" id="TIGR02071"/>
    </source>
</evidence>
<dbReference type="InterPro" id="IPR001264">
    <property type="entry name" value="Glyco_trans_51"/>
</dbReference>
<evidence type="ECO:0000256" key="1">
    <source>
        <dbReference type="ARBA" id="ARBA00002624"/>
    </source>
</evidence>
<keyword evidence="14 23" id="KW-0573">Peptidoglycan synthesis</keyword>
<keyword evidence="13 23" id="KW-0133">Cell shape</keyword>
<evidence type="ECO:0000256" key="5">
    <source>
        <dbReference type="ARBA" id="ARBA00007739"/>
    </source>
</evidence>
<feature type="compositionally biased region" description="Polar residues" evidence="25">
    <location>
        <begin position="12"/>
        <end position="21"/>
    </location>
</feature>
<dbReference type="PANTHER" id="PTHR32282:SF11">
    <property type="entry name" value="PENICILLIN-BINDING PROTEIN 1B"/>
    <property type="match status" value="1"/>
</dbReference>
<dbReference type="InterPro" id="IPR023346">
    <property type="entry name" value="Lysozyme-like_dom_sf"/>
</dbReference>
<dbReference type="AlphaFoldDB" id="H8GP55"/>
<dbReference type="Pfam" id="PF00912">
    <property type="entry name" value="Transgly"/>
    <property type="match status" value="1"/>
</dbReference>
<evidence type="ECO:0000259" key="29">
    <source>
        <dbReference type="Pfam" id="PF14814"/>
    </source>
</evidence>
<keyword evidence="26" id="KW-0812">Transmembrane</keyword>
<dbReference type="FunFam" id="1.10.3810.10:FF:000001">
    <property type="entry name" value="Penicillin-binding protein 1A"/>
    <property type="match status" value="1"/>
</dbReference>
<dbReference type="InterPro" id="IPR036950">
    <property type="entry name" value="PBP_transglycosylase"/>
</dbReference>
<keyword evidence="18 23" id="KW-0961">Cell wall biogenesis/degradation</keyword>
<keyword evidence="9" id="KW-0645">Protease</keyword>
<evidence type="ECO:0000256" key="2">
    <source>
        <dbReference type="ARBA" id="ARBA00004236"/>
    </source>
</evidence>
<feature type="domain" description="Bifunctional transglycosylase second" evidence="29">
    <location>
        <begin position="74"/>
        <end position="160"/>
    </location>
</feature>
<keyword evidence="17" id="KW-0511">Multifunctional enzyme</keyword>
<dbReference type="GO" id="GO:0009252">
    <property type="term" value="P:peptidoglycan biosynthetic process"/>
    <property type="evidence" value="ECO:0007669"/>
    <property type="project" value="UniProtKB-UniRule"/>
</dbReference>
<evidence type="ECO:0000259" key="27">
    <source>
        <dbReference type="Pfam" id="PF00905"/>
    </source>
</evidence>
<comment type="catalytic activity">
    <reaction evidence="21">
        <text>[GlcNAc-(1-&gt;4)-Mur2Ac(oyl-L-Ala-gamma-D-Glu-L-Lys-D-Ala-D-Ala)](n)-di-trans,octa-cis-undecaprenyl diphosphate + beta-D-GlcNAc-(1-&gt;4)-Mur2Ac(oyl-L-Ala-gamma-D-Glu-L-Lys-D-Ala-D-Ala)-di-trans,octa-cis-undecaprenyl diphosphate = [GlcNAc-(1-&gt;4)-Mur2Ac(oyl-L-Ala-gamma-D-Glu-L-Lys-D-Ala-D-Ala)](n+1)-di-trans,octa-cis-undecaprenyl diphosphate + di-trans,octa-cis-undecaprenyl diphosphate + H(+)</text>
        <dbReference type="Rhea" id="RHEA:23708"/>
        <dbReference type="Rhea" id="RHEA-COMP:9602"/>
        <dbReference type="Rhea" id="RHEA-COMP:9603"/>
        <dbReference type="ChEBI" id="CHEBI:15378"/>
        <dbReference type="ChEBI" id="CHEBI:58405"/>
        <dbReference type="ChEBI" id="CHEBI:60033"/>
        <dbReference type="ChEBI" id="CHEBI:78435"/>
        <dbReference type="EC" id="2.4.99.28"/>
    </reaction>
</comment>
<dbReference type="Gene3D" id="3.40.710.10">
    <property type="entry name" value="DD-peptidase/beta-lactamase superfamily"/>
    <property type="match status" value="1"/>
</dbReference>
<dbReference type="PIRSF" id="PIRSF002799">
    <property type="entry name" value="PBP_1b"/>
    <property type="match status" value="1"/>
</dbReference>
<evidence type="ECO:0000256" key="4">
    <source>
        <dbReference type="ARBA" id="ARBA00007090"/>
    </source>
</evidence>
<protein>
    <recommendedName>
        <fullName evidence="6 22">Penicillin-binding protein 1B</fullName>
        <shortName evidence="23">PBP-1b</shortName>
        <shortName evidence="23">PBP1b</shortName>
    </recommendedName>
    <alternativeName>
        <fullName evidence="19 23">Murein polymerase</fullName>
    </alternativeName>
</protein>
<keyword evidence="11 23" id="KW-0808">Transferase</keyword>
<dbReference type="PANTHER" id="PTHR32282">
    <property type="entry name" value="BINDING PROTEIN TRANSPEPTIDASE, PUTATIVE-RELATED"/>
    <property type="match status" value="1"/>
</dbReference>
<dbReference type="NCBIfam" id="TIGR02074">
    <property type="entry name" value="PBP_1a_fam"/>
    <property type="match status" value="1"/>
</dbReference>
<dbReference type="eggNOG" id="COG0744">
    <property type="taxonomic scope" value="Bacteria"/>
</dbReference>
<dbReference type="GO" id="GO:0005886">
    <property type="term" value="C:plasma membrane"/>
    <property type="evidence" value="ECO:0007669"/>
    <property type="project" value="UniProtKB-SubCell"/>
</dbReference>
<evidence type="ECO:0000313" key="31">
    <source>
        <dbReference type="Proteomes" id="UP000005090"/>
    </source>
</evidence>
<evidence type="ECO:0000313" key="30">
    <source>
        <dbReference type="EMBL" id="EIC29641.1"/>
    </source>
</evidence>
<evidence type="ECO:0000256" key="15">
    <source>
        <dbReference type="ARBA" id="ARBA00023136"/>
    </source>
</evidence>
<reference evidence="30 31" key="1">
    <citation type="journal article" date="2013" name="Genome Announc.">
        <title>Genome Sequence of the Obligate Gammaproteobacterial Methanotroph Methylomicrobium album Strain BG8.</title>
        <authorList>
            <person name="Kits K.D."/>
            <person name="Kalyuzhnaya M.G."/>
            <person name="Klotz M.G."/>
            <person name="Jetten M.S."/>
            <person name="Op den Camp H.J."/>
            <person name="Vuilleumier S."/>
            <person name="Bringel F."/>
            <person name="Dispirito A.A."/>
            <person name="Murrell J.C."/>
            <person name="Bruce D."/>
            <person name="Cheng J.F."/>
            <person name="Copeland A."/>
            <person name="Goodwin L."/>
            <person name="Hauser L."/>
            <person name="Lajus A."/>
            <person name="Land M.L."/>
            <person name="Lapidus A."/>
            <person name="Lucas S."/>
            <person name="Medigue C."/>
            <person name="Pitluck S."/>
            <person name="Woyke T."/>
            <person name="Zeytun A."/>
            <person name="Stein L.Y."/>
        </authorList>
    </citation>
    <scope>NUCLEOTIDE SEQUENCE [LARGE SCALE GENOMIC DNA]</scope>
    <source>
        <strain evidence="30 31">BG8</strain>
    </source>
</reference>
<dbReference type="SUPFAM" id="SSF53955">
    <property type="entry name" value="Lysozyme-like"/>
    <property type="match status" value="1"/>
</dbReference>
<evidence type="ECO:0000256" key="3">
    <source>
        <dbReference type="ARBA" id="ARBA00004752"/>
    </source>
</evidence>
<dbReference type="EMBL" id="CM001475">
    <property type="protein sequence ID" value="EIC29641.1"/>
    <property type="molecule type" value="Genomic_DNA"/>
</dbReference>
<organism evidence="30 31">
    <name type="scientific">Methylomicrobium album BG8</name>
    <dbReference type="NCBI Taxonomy" id="686340"/>
    <lineage>
        <taxon>Bacteria</taxon>
        <taxon>Pseudomonadati</taxon>
        <taxon>Pseudomonadota</taxon>
        <taxon>Gammaproteobacteria</taxon>
        <taxon>Methylococcales</taxon>
        <taxon>Methylococcaceae</taxon>
        <taxon>Methylomicrobium</taxon>
    </lineage>
</organism>
<dbReference type="UniPathway" id="UPA00219"/>
<dbReference type="NCBIfam" id="TIGR02071">
    <property type="entry name" value="PBP_1b"/>
    <property type="match status" value="1"/>
</dbReference>
<evidence type="ECO:0000256" key="19">
    <source>
        <dbReference type="ARBA" id="ARBA00032454"/>
    </source>
</evidence>
<dbReference type="Pfam" id="PF00905">
    <property type="entry name" value="Transpeptidase"/>
    <property type="match status" value="1"/>
</dbReference>
<evidence type="ECO:0000256" key="6">
    <source>
        <dbReference type="ARBA" id="ARBA00018637"/>
    </source>
</evidence>
<dbReference type="GO" id="GO:0046677">
    <property type="term" value="P:response to antibiotic"/>
    <property type="evidence" value="ECO:0007669"/>
    <property type="project" value="UniProtKB-UniRule"/>
</dbReference>
<evidence type="ECO:0000256" key="9">
    <source>
        <dbReference type="ARBA" id="ARBA00022670"/>
    </source>
</evidence>
<dbReference type="Gene3D" id="1.10.3810.10">
    <property type="entry name" value="Biosynthetic peptidoglycan transglycosylase-like"/>
    <property type="match status" value="1"/>
</dbReference>
<dbReference type="InterPro" id="IPR050396">
    <property type="entry name" value="Glycosyltr_51/Transpeptidase"/>
</dbReference>
<dbReference type="InterPro" id="IPR011813">
    <property type="entry name" value="PBP_1b"/>
</dbReference>
<dbReference type="Gene3D" id="3.30.2060.10">
    <property type="entry name" value="Penicillin-binding protein 1b domain"/>
    <property type="match status" value="1"/>
</dbReference>
<accession>H8GP55</accession>
<dbReference type="GO" id="GO:0006508">
    <property type="term" value="P:proteolysis"/>
    <property type="evidence" value="ECO:0007669"/>
    <property type="project" value="UniProtKB-KW"/>
</dbReference>
<comment type="catalytic activity">
    <reaction evidence="20">
        <text>Preferential cleavage: (Ac)2-L-Lys-D-Ala-|-D-Ala. Also transpeptidation of peptidyl-alanyl moieties that are N-acyl substituents of D-alanine.</text>
        <dbReference type="EC" id="3.4.16.4"/>
    </reaction>
</comment>
<dbReference type="GO" id="GO:0008658">
    <property type="term" value="F:penicillin binding"/>
    <property type="evidence" value="ECO:0007669"/>
    <property type="project" value="UniProtKB-UniRule"/>
</dbReference>
<dbReference type="GO" id="GO:0009002">
    <property type="term" value="F:serine-type D-Ala-D-Ala carboxypeptidase activity"/>
    <property type="evidence" value="ECO:0007669"/>
    <property type="project" value="UniProtKB-EC"/>
</dbReference>
<dbReference type="GO" id="GO:0071555">
    <property type="term" value="P:cell wall organization"/>
    <property type="evidence" value="ECO:0007669"/>
    <property type="project" value="UniProtKB-UniRule"/>
</dbReference>
<evidence type="ECO:0000256" key="14">
    <source>
        <dbReference type="ARBA" id="ARBA00022984"/>
    </source>
</evidence>
<evidence type="ECO:0000256" key="12">
    <source>
        <dbReference type="ARBA" id="ARBA00022801"/>
    </source>
</evidence>
<feature type="active site" description="Proton donor; for transglycosylase activity" evidence="24">
    <location>
        <position position="196"/>
    </location>
</feature>
<comment type="function">
    <text evidence="1 23">Cell wall formation. Synthesis of cross-linked peptidoglycan from the lipid intermediates. The enzyme has a penicillin-insensitive transglycosylase N-terminal domain (formation of linear glycan strands) and a penicillin-sensitive transpeptidase C-terminal domain (cross-linking of the peptide subunits).</text>
</comment>
<dbReference type="GO" id="GO:0030288">
    <property type="term" value="C:outer membrane-bounded periplasmic space"/>
    <property type="evidence" value="ECO:0007669"/>
    <property type="project" value="TreeGrafter"/>
</dbReference>
<sequence>MTHRSTRRSARYNKNPQSRKSTSHWFRNSFIILIGLGAFFLFTYLGYLDYHVRAQFEGKRWAIPARVYGNPVELYAGYGISAEKFENLLEMLHYRKDSELAAEGTYFRNGGRISVKTRTFTFWDQPEPQPGVAMRVDFSEIGIAGITDLANEQSLAIVRMDPVQIGSFYPTIKEDRILIKLEEAPDRLIKGLLASEDRDFYNHFGISMRGILRAMLANIQAGDMVQGGSTITQQLVKNFYLTSERKLTRKIKEALMALILEYRYGKNEILEAYLNEIYLGQDGASAVHGFGLASQFYFGAPLKDLSLEQLASLVALVRGPSEYNPRRFPDRALQRRNLVLDEMAAQEYITPEEAAAAKARPLAVIANTHRSANRYPAFLDLVKRQLKQDYHEEDLTSEGLRIFTTLDTQIQDKLEETTKRKLPQLEKLSRVKALESAVVVTRRDSGEIAALAGGRDDSSAGFNRALDAVRPIGSLIKPVIYLTALQNPRRYTITTPVNDSAIFIKGDHGNDWSPKNYDHKEHGTIGLHTALAKSYNLATVRVGMDIGIGRVAKTLKDLGVNRQVDLYPSFLLGAAQLTPLEVAQMYQTLAGDGFLTPIKAIKAVVSAAGEKLQSYPYTVRQTVDPSATYILNTMMQEVMHSGTGSAAYSVFPQNYGLVGKTGTTNDAKDSWFAGFTGDYLSVVWVGRDDNKPAGLTGATGALPVWTALMRQISRQPVSLTPPDNIKMVRIDPYSGLVAGADCPYGKGYPYVAGSEPTAYSACGNPVIEQDRPWFEEFFPQSN</sequence>
<dbReference type="GO" id="GO:0008360">
    <property type="term" value="P:regulation of cell shape"/>
    <property type="evidence" value="ECO:0007669"/>
    <property type="project" value="UniProtKB-UniRule"/>
</dbReference>
<evidence type="ECO:0000256" key="11">
    <source>
        <dbReference type="ARBA" id="ARBA00022679"/>
    </source>
</evidence>
<evidence type="ECO:0000256" key="17">
    <source>
        <dbReference type="ARBA" id="ARBA00023268"/>
    </source>
</evidence>
<feature type="region of interest" description="Disordered" evidence="25">
    <location>
        <begin position="1"/>
        <end position="21"/>
    </location>
</feature>
<name>H8GP55_METAL</name>
<evidence type="ECO:0000259" key="28">
    <source>
        <dbReference type="Pfam" id="PF00912"/>
    </source>
</evidence>
<feature type="compositionally biased region" description="Basic residues" evidence="25">
    <location>
        <begin position="1"/>
        <end position="11"/>
    </location>
</feature>
<feature type="active site" description="Acyl-ester intermediate; for transpeptidase activity" evidence="24">
    <location>
        <position position="474"/>
    </location>
</feature>
<evidence type="ECO:0000256" key="21">
    <source>
        <dbReference type="ARBA" id="ARBA00049902"/>
    </source>
</evidence>
<keyword evidence="8" id="KW-0121">Carboxypeptidase</keyword>
<evidence type="ECO:0000256" key="10">
    <source>
        <dbReference type="ARBA" id="ARBA00022676"/>
    </source>
</evidence>
<evidence type="ECO:0000256" key="8">
    <source>
        <dbReference type="ARBA" id="ARBA00022645"/>
    </source>
</evidence>
<evidence type="ECO:0000256" key="26">
    <source>
        <dbReference type="SAM" id="Phobius"/>
    </source>
</evidence>
<evidence type="ECO:0000256" key="25">
    <source>
        <dbReference type="SAM" id="MobiDB-lite"/>
    </source>
</evidence>
<evidence type="ECO:0000256" key="18">
    <source>
        <dbReference type="ARBA" id="ARBA00023316"/>
    </source>
</evidence>
<dbReference type="Proteomes" id="UP000005090">
    <property type="component" value="Chromosome"/>
</dbReference>
<keyword evidence="7" id="KW-1003">Cell membrane</keyword>
<evidence type="ECO:0000256" key="24">
    <source>
        <dbReference type="PIRSR" id="PIRSR002799-1"/>
    </source>
</evidence>
<dbReference type="InterPro" id="IPR001460">
    <property type="entry name" value="PCN-bd_Tpept"/>
</dbReference>
<feature type="domain" description="Penicillin-binding protein transpeptidase" evidence="27">
    <location>
        <begin position="437"/>
        <end position="676"/>
    </location>
</feature>
<comment type="similarity">
    <text evidence="4 23">In the C-terminal section; belongs to the transpeptidase family.</text>
</comment>
<dbReference type="SUPFAM" id="SSF56601">
    <property type="entry name" value="beta-lactamase/transpeptidase-like"/>
    <property type="match status" value="1"/>
</dbReference>
<evidence type="ECO:0000256" key="13">
    <source>
        <dbReference type="ARBA" id="ARBA00022960"/>
    </source>
</evidence>
<evidence type="ECO:0000256" key="7">
    <source>
        <dbReference type="ARBA" id="ARBA00022475"/>
    </source>
</evidence>
<evidence type="ECO:0000256" key="23">
    <source>
        <dbReference type="PIRNR" id="PIRNR002799"/>
    </source>
</evidence>
<feature type="domain" description="Glycosyl transferase family 51" evidence="28">
    <location>
        <begin position="173"/>
        <end position="343"/>
    </location>
</feature>
<dbReference type="GO" id="GO:0009274">
    <property type="term" value="C:peptidoglycan-based cell wall"/>
    <property type="evidence" value="ECO:0007669"/>
    <property type="project" value="UniProtKB-UniRule"/>
</dbReference>
<keyword evidence="12" id="KW-0378">Hydrolase</keyword>
<comment type="subcellular location">
    <subcellularLocation>
        <location evidence="2">Cell membrane</location>
    </subcellularLocation>
</comment>
<dbReference type="Pfam" id="PF14814">
    <property type="entry name" value="UB2H"/>
    <property type="match status" value="1"/>
</dbReference>
<comment type="pathway">
    <text evidence="3 23">Cell wall biogenesis; peptidoglycan biosynthesis.</text>
</comment>
<dbReference type="InterPro" id="IPR012338">
    <property type="entry name" value="Beta-lactam/transpept-like"/>
</dbReference>
<feature type="transmembrane region" description="Helical" evidence="26">
    <location>
        <begin position="25"/>
        <end position="47"/>
    </location>
</feature>
<dbReference type="STRING" id="686340.Metal_1875"/>
<gene>
    <name evidence="30" type="ORF">Metal_1875</name>
</gene>
<evidence type="ECO:0000256" key="20">
    <source>
        <dbReference type="ARBA" id="ARBA00034000"/>
    </source>
</evidence>